<feature type="signal peptide" evidence="1">
    <location>
        <begin position="1"/>
        <end position="24"/>
    </location>
</feature>
<dbReference type="PANTHER" id="PTHR47682:SF1">
    <property type="entry name" value="TETRATRICOPEPTIDE REPEAT (TPR)-CONTAINING PROTEIN"/>
    <property type="match status" value="1"/>
</dbReference>
<dbReference type="InterPro" id="IPR011990">
    <property type="entry name" value="TPR-like_helical_dom_sf"/>
</dbReference>
<dbReference type="EMBL" id="CDMZ01000503">
    <property type="protein sequence ID" value="CEM15708.1"/>
    <property type="molecule type" value="Genomic_DNA"/>
</dbReference>
<evidence type="ECO:0000256" key="1">
    <source>
        <dbReference type="SAM" id="SignalP"/>
    </source>
</evidence>
<sequence>MAERQGAPRLSAVIFFLCLVVSRAFNPSSFLRGSSPSSSSLVPSPCLPPSTRHESLLNRVAGDARDGAGVVKQGQVARRRRGASLLMQVKVKAQGQGGGGILLSVCAYGPDCCQRVEKSLGGPDVLLENAKAIAESVPGVTVKGCACLGQCEKGPNLSVKLAGTLKKEVVNAVIEPEQVANILVRRCEKAVDKDVVRAVRLKTDAGVLWKRGDEKSLKESEGKLTEALSILEKKDGKRAKAQVYANRAGVRMGLGNLEGAEEDINASFSQGCEMRQPFERAGDLMKLKGDERSAQGLYSDAANLDSQRRVFVEKSTKTAVGQKTLFGLGPEKKYTPYDPA</sequence>
<proteinExistence type="predicted"/>
<dbReference type="CDD" id="cd02980">
    <property type="entry name" value="TRX_Fd_family"/>
    <property type="match status" value="1"/>
</dbReference>
<reference evidence="2" key="1">
    <citation type="submission" date="2014-11" db="EMBL/GenBank/DDBJ databases">
        <authorList>
            <person name="Otto D Thomas"/>
            <person name="Naeem Raeece"/>
        </authorList>
    </citation>
    <scope>NUCLEOTIDE SEQUENCE</scope>
</reference>
<dbReference type="AlphaFoldDB" id="A0A0G4FPE7"/>
<organism evidence="2">
    <name type="scientific">Chromera velia CCMP2878</name>
    <dbReference type="NCBI Taxonomy" id="1169474"/>
    <lineage>
        <taxon>Eukaryota</taxon>
        <taxon>Sar</taxon>
        <taxon>Alveolata</taxon>
        <taxon>Colpodellida</taxon>
        <taxon>Chromeraceae</taxon>
        <taxon>Chromera</taxon>
    </lineage>
</organism>
<gene>
    <name evidence="2" type="ORF">Cvel_17923</name>
</gene>
<dbReference type="VEuPathDB" id="CryptoDB:Cvel_17923"/>
<dbReference type="PANTHER" id="PTHR47682">
    <property type="entry name" value="TETRATRICOPEPTIDE REPEAT (TPR)-CONTAINING PROTEIN"/>
    <property type="match status" value="1"/>
</dbReference>
<name>A0A0G4FPE7_9ALVE</name>
<evidence type="ECO:0000313" key="2">
    <source>
        <dbReference type="EMBL" id="CEM15708.1"/>
    </source>
</evidence>
<accession>A0A0G4FPE7</accession>
<dbReference type="PhylomeDB" id="A0A0G4FPE7"/>
<keyword evidence="1" id="KW-0732">Signal</keyword>
<dbReference type="Gene3D" id="1.25.40.10">
    <property type="entry name" value="Tetratricopeptide repeat domain"/>
    <property type="match status" value="1"/>
</dbReference>
<dbReference type="SUPFAM" id="SSF48452">
    <property type="entry name" value="TPR-like"/>
    <property type="match status" value="1"/>
</dbReference>
<feature type="chain" id="PRO_5005188889" evidence="1">
    <location>
        <begin position="25"/>
        <end position="340"/>
    </location>
</feature>
<protein>
    <submittedName>
        <fullName evidence="2">Uncharacterized protein</fullName>
    </submittedName>
</protein>